<gene>
    <name evidence="2" type="ORF">GIL414_LOCUS10228</name>
</gene>
<sequence length="228" mass="27044">LNKDEYELYLDHLLTTQPEYGTQVAEQLKRLRRNQPNFSTADSELFDIEKIEEQTRQALKRNRTLNEELRRIKQEQINTKASALVQAVEIAVTPTEVKIKTQAEQIDDLRQNIFDLFDRIARKKRELTENFVPISVCTQIQQAMRDAEMDVIKTNKQNQALLDELDTLEERIRQEILTYDQSEFAQENVDQIIQLLKKADVLHMKKLIFNEDDIEDQHFLHTYDDYFS</sequence>
<feature type="coiled-coil region" evidence="1">
    <location>
        <begin position="48"/>
        <end position="75"/>
    </location>
</feature>
<evidence type="ECO:0000256" key="1">
    <source>
        <dbReference type="SAM" id="Coils"/>
    </source>
</evidence>
<evidence type="ECO:0000313" key="2">
    <source>
        <dbReference type="EMBL" id="CAF3972481.1"/>
    </source>
</evidence>
<dbReference type="PANTHER" id="PTHR34916:SF1">
    <property type="entry name" value="GI:13385330"/>
    <property type="match status" value="1"/>
</dbReference>
<proteinExistence type="predicted"/>
<dbReference type="AlphaFoldDB" id="A0A8S2MT87"/>
<keyword evidence="1" id="KW-0175">Coiled coil</keyword>
<evidence type="ECO:0000313" key="3">
    <source>
        <dbReference type="Proteomes" id="UP000681720"/>
    </source>
</evidence>
<organism evidence="2 3">
    <name type="scientific">Rotaria magnacalcarata</name>
    <dbReference type="NCBI Taxonomy" id="392030"/>
    <lineage>
        <taxon>Eukaryota</taxon>
        <taxon>Metazoa</taxon>
        <taxon>Spiralia</taxon>
        <taxon>Gnathifera</taxon>
        <taxon>Rotifera</taxon>
        <taxon>Eurotatoria</taxon>
        <taxon>Bdelloidea</taxon>
        <taxon>Philodinida</taxon>
        <taxon>Philodinidae</taxon>
        <taxon>Rotaria</taxon>
    </lineage>
</organism>
<dbReference type="PANTHER" id="PTHR34916">
    <property type="entry name" value="GI:13385330"/>
    <property type="match status" value="1"/>
</dbReference>
<comment type="caution">
    <text evidence="2">The sequence shown here is derived from an EMBL/GenBank/DDBJ whole genome shotgun (WGS) entry which is preliminary data.</text>
</comment>
<feature type="coiled-coil region" evidence="1">
    <location>
        <begin position="106"/>
        <end position="178"/>
    </location>
</feature>
<feature type="non-terminal residue" evidence="2">
    <location>
        <position position="228"/>
    </location>
</feature>
<reference evidence="2" key="1">
    <citation type="submission" date="2021-02" db="EMBL/GenBank/DDBJ databases">
        <authorList>
            <person name="Nowell W R."/>
        </authorList>
    </citation>
    <scope>NUCLEOTIDE SEQUENCE</scope>
</reference>
<dbReference type="EMBL" id="CAJOBJ010003634">
    <property type="protein sequence ID" value="CAF3972481.1"/>
    <property type="molecule type" value="Genomic_DNA"/>
</dbReference>
<accession>A0A8S2MT87</accession>
<name>A0A8S2MT87_9BILA</name>
<protein>
    <submittedName>
        <fullName evidence="2">Uncharacterized protein</fullName>
    </submittedName>
</protein>
<dbReference type="Proteomes" id="UP000681720">
    <property type="component" value="Unassembled WGS sequence"/>
</dbReference>